<evidence type="ECO:0000259" key="1">
    <source>
        <dbReference type="Pfam" id="PF13304"/>
    </source>
</evidence>
<dbReference type="InterPro" id="IPR027417">
    <property type="entry name" value="P-loop_NTPase"/>
</dbReference>
<evidence type="ECO:0000313" key="2">
    <source>
        <dbReference type="EMBL" id="BBI52342.1"/>
    </source>
</evidence>
<organism evidence="2 3">
    <name type="scientific">Vreelandella olivaria</name>
    <dbReference type="NCBI Taxonomy" id="390919"/>
    <lineage>
        <taxon>Bacteria</taxon>
        <taxon>Pseudomonadati</taxon>
        <taxon>Pseudomonadota</taxon>
        <taxon>Gammaproteobacteria</taxon>
        <taxon>Oceanospirillales</taxon>
        <taxon>Halomonadaceae</taxon>
        <taxon>Vreelandella</taxon>
    </lineage>
</organism>
<name>A0ABM7GNP0_9GAMM</name>
<sequence>MVKQGGEWLNLAQLSDGYQTLLGLVIDLSARMALANPHLNNPLESEAVIMIDEVDLHLHPQWQRRVLGIYCRLFQMLNSLSLLTAPLLSRR</sequence>
<reference evidence="3" key="1">
    <citation type="journal article" date="2019" name="Microbiol. Resour. Announc.">
        <title>Complete Genome Sequence of Halomonas olivaria, a Moderately Halophilic Bacterium Isolated from Olive Processing Effluents, Obtained by Nanopore Sequencing.</title>
        <authorList>
            <person name="Nagata S."/>
            <person name="Ii K.M."/>
            <person name="Tsukimi T."/>
            <person name="Miura M.C."/>
            <person name="Galipon J."/>
            <person name="Arakawa K."/>
        </authorList>
    </citation>
    <scope>NUCLEOTIDE SEQUENCE [LARGE SCALE GENOMIC DNA]</scope>
    <source>
        <strain evidence="3">TYRC17</strain>
    </source>
</reference>
<dbReference type="Proteomes" id="UP000289555">
    <property type="component" value="Chromosome"/>
</dbReference>
<dbReference type="Pfam" id="PF13304">
    <property type="entry name" value="AAA_21"/>
    <property type="match status" value="1"/>
</dbReference>
<proteinExistence type="predicted"/>
<protein>
    <recommendedName>
        <fullName evidence="1">ATPase AAA-type core domain-containing protein</fullName>
    </recommendedName>
</protein>
<accession>A0ABM7GNP0</accession>
<feature type="domain" description="ATPase AAA-type core" evidence="1">
    <location>
        <begin position="4"/>
        <end position="71"/>
    </location>
</feature>
<dbReference type="Gene3D" id="3.40.50.300">
    <property type="entry name" value="P-loop containing nucleotide triphosphate hydrolases"/>
    <property type="match status" value="1"/>
</dbReference>
<dbReference type="EMBL" id="AP019416">
    <property type="protein sequence ID" value="BBI52342.1"/>
    <property type="molecule type" value="Genomic_DNA"/>
</dbReference>
<gene>
    <name evidence="2" type="ORF">HORIV_47630</name>
</gene>
<dbReference type="InterPro" id="IPR003959">
    <property type="entry name" value="ATPase_AAA_core"/>
</dbReference>
<evidence type="ECO:0000313" key="3">
    <source>
        <dbReference type="Proteomes" id="UP000289555"/>
    </source>
</evidence>
<keyword evidence="3" id="KW-1185">Reference proteome</keyword>